<dbReference type="InterPro" id="IPR001680">
    <property type="entry name" value="WD40_rpt"/>
</dbReference>
<dbReference type="Pfam" id="PF21889">
    <property type="entry name" value="TPR1-like_2nd"/>
    <property type="match status" value="1"/>
</dbReference>
<dbReference type="InterPro" id="IPR006594">
    <property type="entry name" value="LisH"/>
</dbReference>
<dbReference type="PROSITE" id="PS50897">
    <property type="entry name" value="CTLH"/>
    <property type="match status" value="1"/>
</dbReference>
<accession>A0A3P3YIS8</accession>
<dbReference type="Gene3D" id="2.130.10.10">
    <property type="entry name" value="YVTN repeat-like/Quinoprotein amine dehydrogenase"/>
    <property type="match status" value="3"/>
</dbReference>
<proteinExistence type="predicted"/>
<dbReference type="PROSITE" id="PS50896">
    <property type="entry name" value="LISH"/>
    <property type="match status" value="1"/>
</dbReference>
<dbReference type="PANTHER" id="PTHR19863:SF5">
    <property type="entry name" value="WD REPEAT-CONTAINING PROTEIN 47"/>
    <property type="match status" value="1"/>
</dbReference>
<keyword evidence="2" id="KW-0677">Repeat</keyword>
<name>A0A3P3YIS8_PLABS</name>
<dbReference type="CDD" id="cd00200">
    <property type="entry name" value="WD40"/>
    <property type="match status" value="1"/>
</dbReference>
<dbReference type="InterPro" id="IPR015943">
    <property type="entry name" value="WD40/YVTN_repeat-like_dom_sf"/>
</dbReference>
<dbReference type="InterPro" id="IPR006595">
    <property type="entry name" value="CTLH_C"/>
</dbReference>
<organism evidence="6 7">
    <name type="scientific">Plasmodiophora brassicae</name>
    <name type="common">Clubroot disease agent</name>
    <dbReference type="NCBI Taxonomy" id="37360"/>
    <lineage>
        <taxon>Eukaryota</taxon>
        <taxon>Sar</taxon>
        <taxon>Rhizaria</taxon>
        <taxon>Endomyxa</taxon>
        <taxon>Phytomyxea</taxon>
        <taxon>Plasmodiophorida</taxon>
        <taxon>Plasmodiophoridae</taxon>
        <taxon>Plasmodiophora</taxon>
    </lineage>
</organism>
<dbReference type="PROSITE" id="PS50294">
    <property type="entry name" value="WD_REPEATS_REGION"/>
    <property type="match status" value="2"/>
</dbReference>
<feature type="domain" description="CTLH" evidence="5">
    <location>
        <begin position="44"/>
        <end position="98"/>
    </location>
</feature>
<feature type="repeat" description="WD" evidence="3">
    <location>
        <begin position="525"/>
        <end position="560"/>
    </location>
</feature>
<protein>
    <recommendedName>
        <fullName evidence="5">CTLH domain-containing protein</fullName>
    </recommendedName>
</protein>
<dbReference type="SMART" id="SM00668">
    <property type="entry name" value="CTLH"/>
    <property type="match status" value="1"/>
</dbReference>
<dbReference type="EMBL" id="OVEO01000013">
    <property type="protein sequence ID" value="SPR00055.1"/>
    <property type="molecule type" value="Genomic_DNA"/>
</dbReference>
<evidence type="ECO:0000256" key="2">
    <source>
        <dbReference type="ARBA" id="ARBA00022737"/>
    </source>
</evidence>
<dbReference type="InterPro" id="IPR054080">
    <property type="entry name" value="TPR1-like_2nd"/>
</dbReference>
<dbReference type="AlphaFoldDB" id="A0A3P3YIS8"/>
<dbReference type="Proteomes" id="UP000290189">
    <property type="component" value="Unassembled WGS sequence"/>
</dbReference>
<dbReference type="PANTHER" id="PTHR19863">
    <property type="entry name" value="NEMITIN (NEURONAL ENRICHED MAP INTERACTING PROTEIN) HOMOLOG"/>
    <property type="match status" value="1"/>
</dbReference>
<evidence type="ECO:0000256" key="3">
    <source>
        <dbReference type="PROSITE-ProRule" id="PRU00221"/>
    </source>
</evidence>
<keyword evidence="6" id="KW-0496">Mitochondrion</keyword>
<sequence length="560" mass="62300">MQLHIRHDEIILLILDYLKRHGCPEAMRCLERESMLTLETYGREVDFLRQLVLDGQWDDAHRFIEPLRDRANFDHRLVTFELRRQRFLELVDSQDLSSAVVELVEHLKALEDSCSKSEFNALCYCLTVGRLRDHPDYRFWSVHSARQQCFERIRTQFDAIYPQSHVERQRADSMQPNRLVTALKHSILYQLSLAASKSGTAPAPDLTRTFTVLRDIDDSSQKPDVQPAFAPEESPTKPPAPVAWDVGDVEGGTSSAFQCVSTLSDSHAVRSIRFSAQARMLAIGSASRRLRLAACTDDLLRVVHEYAEHHAGSIYAIDWSADGLFLATGSNDRMAQVVRVADLGAGTNCTALRGTHPGTVRAVRFRPRASHLLTGGSGDFHLRQWDYLGGSGEPLAMLTGHTAAVFAMAASADGQTLISGGADRTVRQWDLRSGTCVAVVDGIVDAPVSDVSMDTIARTVYAGYADGRVAAFDLATRRMLWREQLHSDDCRSVSLSPDDQLLLTGSFDSSMAIVDARYGDTLQRIKEHTGKVVQVEWHPVAARFASCSADRTVKLWSCQR</sequence>
<geneLocation type="mitochondrion" evidence="6"/>
<evidence type="ECO:0000256" key="4">
    <source>
        <dbReference type="SAM" id="MobiDB-lite"/>
    </source>
</evidence>
<evidence type="ECO:0000259" key="5">
    <source>
        <dbReference type="PROSITE" id="PS50897"/>
    </source>
</evidence>
<feature type="region of interest" description="Disordered" evidence="4">
    <location>
        <begin position="217"/>
        <end position="240"/>
    </location>
</feature>
<feature type="repeat" description="WD" evidence="3">
    <location>
        <begin position="483"/>
        <end position="524"/>
    </location>
</feature>
<keyword evidence="1 3" id="KW-0853">WD repeat</keyword>
<dbReference type="Pfam" id="PF00400">
    <property type="entry name" value="WD40"/>
    <property type="match status" value="5"/>
</dbReference>
<feature type="repeat" description="WD" evidence="3">
    <location>
        <begin position="398"/>
        <end position="439"/>
    </location>
</feature>
<evidence type="ECO:0000256" key="1">
    <source>
        <dbReference type="ARBA" id="ARBA00022574"/>
    </source>
</evidence>
<dbReference type="InterPro" id="IPR040067">
    <property type="entry name" value="WDR47"/>
</dbReference>
<dbReference type="PROSITE" id="PS50082">
    <property type="entry name" value="WD_REPEATS_2"/>
    <property type="match status" value="3"/>
</dbReference>
<dbReference type="SMART" id="SM00320">
    <property type="entry name" value="WD40"/>
    <property type="match status" value="7"/>
</dbReference>
<dbReference type="SUPFAM" id="SSF50978">
    <property type="entry name" value="WD40 repeat-like"/>
    <property type="match status" value="1"/>
</dbReference>
<evidence type="ECO:0000313" key="7">
    <source>
        <dbReference type="Proteomes" id="UP000290189"/>
    </source>
</evidence>
<reference evidence="6 7" key="1">
    <citation type="submission" date="2018-03" db="EMBL/GenBank/DDBJ databases">
        <authorList>
            <person name="Fogelqvist J."/>
        </authorList>
    </citation>
    <scope>NUCLEOTIDE SEQUENCE [LARGE SCALE GENOMIC DNA]</scope>
</reference>
<dbReference type="InterPro" id="IPR036322">
    <property type="entry name" value="WD40_repeat_dom_sf"/>
</dbReference>
<gene>
    <name evidence="6" type="ORF">PLBR_LOCUS7270</name>
</gene>
<evidence type="ECO:0000313" key="6">
    <source>
        <dbReference type="EMBL" id="SPR00055.1"/>
    </source>
</evidence>